<keyword evidence="5" id="KW-0576">Peroxisome</keyword>
<dbReference type="AlphaFoldDB" id="A0A9D4UUI8"/>
<dbReference type="EMBL" id="JABFUD020000010">
    <property type="protein sequence ID" value="KAI5074359.1"/>
    <property type="molecule type" value="Genomic_DNA"/>
</dbReference>
<evidence type="ECO:0000256" key="2">
    <source>
        <dbReference type="ARBA" id="ARBA00008194"/>
    </source>
</evidence>
<keyword evidence="3" id="KW-0962">Peroxisome biogenesis</keyword>
<evidence type="ECO:0000256" key="1">
    <source>
        <dbReference type="ARBA" id="ARBA00004585"/>
    </source>
</evidence>
<organism evidence="7 8">
    <name type="scientific">Adiantum capillus-veneris</name>
    <name type="common">Maidenhair fern</name>
    <dbReference type="NCBI Taxonomy" id="13818"/>
    <lineage>
        <taxon>Eukaryota</taxon>
        <taxon>Viridiplantae</taxon>
        <taxon>Streptophyta</taxon>
        <taxon>Embryophyta</taxon>
        <taxon>Tracheophyta</taxon>
        <taxon>Polypodiopsida</taxon>
        <taxon>Polypodiidae</taxon>
        <taxon>Polypodiales</taxon>
        <taxon>Pteridineae</taxon>
        <taxon>Pteridaceae</taxon>
        <taxon>Vittarioideae</taxon>
        <taxon>Adiantum</taxon>
    </lineage>
</organism>
<accession>A0A9D4UUI8</accession>
<sequence>METLNATRTELALIKAFLNQAEARDKICRSIQYGSKFISGGEPGVAREVDKTTSLARKVFRLLKSVNELEALLTPAARTTPLPLVLLARAKSCLLATFFALDQIVWAGRTGIYKNKERTELISKISLYCFLGGSATNSLHELGQMIHLSRKKQLAKDELEQQKLQKQLEQRLLGWVKSSLDIVVAIGLLQLAPKKVTPRVTGAFGFVTSLISCYQLLPSSKAKVK</sequence>
<name>A0A9D4UUI8_ADICA</name>
<evidence type="ECO:0000256" key="6">
    <source>
        <dbReference type="SAM" id="Coils"/>
    </source>
</evidence>
<evidence type="ECO:0000256" key="3">
    <source>
        <dbReference type="ARBA" id="ARBA00022593"/>
    </source>
</evidence>
<dbReference type="Pfam" id="PF05648">
    <property type="entry name" value="PEX11"/>
    <property type="match status" value="1"/>
</dbReference>
<proteinExistence type="inferred from homology"/>
<dbReference type="PANTHER" id="PTHR12652">
    <property type="entry name" value="PEROXISOMAL BIOGENESIS FACTOR 11"/>
    <property type="match status" value="1"/>
</dbReference>
<dbReference type="OrthoDB" id="411017at2759"/>
<evidence type="ECO:0000313" key="8">
    <source>
        <dbReference type="Proteomes" id="UP000886520"/>
    </source>
</evidence>
<reference evidence="7" key="1">
    <citation type="submission" date="2021-01" db="EMBL/GenBank/DDBJ databases">
        <title>Adiantum capillus-veneris genome.</title>
        <authorList>
            <person name="Fang Y."/>
            <person name="Liao Q."/>
        </authorList>
    </citation>
    <scope>NUCLEOTIDE SEQUENCE</scope>
    <source>
        <strain evidence="7">H3</strain>
        <tissue evidence="7">Leaf</tissue>
    </source>
</reference>
<dbReference type="InterPro" id="IPR008733">
    <property type="entry name" value="PEX11"/>
</dbReference>
<feature type="coiled-coil region" evidence="6">
    <location>
        <begin position="145"/>
        <end position="172"/>
    </location>
</feature>
<dbReference type="Proteomes" id="UP000886520">
    <property type="component" value="Chromosome 10"/>
</dbReference>
<gene>
    <name evidence="7" type="ORF">GOP47_0010320</name>
</gene>
<dbReference type="GO" id="GO:0016559">
    <property type="term" value="P:peroxisome fission"/>
    <property type="evidence" value="ECO:0007669"/>
    <property type="project" value="InterPro"/>
</dbReference>
<evidence type="ECO:0000256" key="4">
    <source>
        <dbReference type="ARBA" id="ARBA00023136"/>
    </source>
</evidence>
<dbReference type="GO" id="GO:0042802">
    <property type="term" value="F:identical protein binding"/>
    <property type="evidence" value="ECO:0007669"/>
    <property type="project" value="UniProtKB-ARBA"/>
</dbReference>
<evidence type="ECO:0000256" key="5">
    <source>
        <dbReference type="ARBA" id="ARBA00023140"/>
    </source>
</evidence>
<dbReference type="GO" id="GO:0005778">
    <property type="term" value="C:peroxisomal membrane"/>
    <property type="evidence" value="ECO:0007669"/>
    <property type="project" value="UniProtKB-SubCell"/>
</dbReference>
<protein>
    <submittedName>
        <fullName evidence="7">Uncharacterized protein</fullName>
    </submittedName>
</protein>
<comment type="caution">
    <text evidence="7">The sequence shown here is derived from an EMBL/GenBank/DDBJ whole genome shotgun (WGS) entry which is preliminary data.</text>
</comment>
<dbReference type="GO" id="GO:0044375">
    <property type="term" value="P:regulation of peroxisome size"/>
    <property type="evidence" value="ECO:0007669"/>
    <property type="project" value="UniProtKB-ARBA"/>
</dbReference>
<comment type="subcellular location">
    <subcellularLocation>
        <location evidence="1">Peroxisome membrane</location>
        <topology evidence="1">Multi-pass membrane protein</topology>
    </subcellularLocation>
</comment>
<evidence type="ECO:0000313" key="7">
    <source>
        <dbReference type="EMBL" id="KAI5074359.1"/>
    </source>
</evidence>
<keyword evidence="8" id="KW-1185">Reference proteome</keyword>
<comment type="similarity">
    <text evidence="2">Belongs to the peroxin-11 family.</text>
</comment>
<keyword evidence="4" id="KW-0472">Membrane</keyword>
<keyword evidence="6" id="KW-0175">Coiled coil</keyword>
<dbReference type="PANTHER" id="PTHR12652:SF10">
    <property type="entry name" value="PEROXISOMAL MEMBRANE PROTEIN 11C-RELATED"/>
    <property type="match status" value="1"/>
</dbReference>